<dbReference type="NCBIfam" id="TIGR03741">
    <property type="entry name" value="PRTRC_E"/>
    <property type="match status" value="1"/>
</dbReference>
<evidence type="ECO:0000313" key="3">
    <source>
        <dbReference type="EMBL" id="SHK93589.1"/>
    </source>
</evidence>
<dbReference type="STRING" id="1419482.SAMN05444266_101643"/>
<dbReference type="Pfam" id="PF19556">
    <property type="entry name" value="PRTRC_E"/>
    <property type="match status" value="1"/>
</dbReference>
<dbReference type="RefSeq" id="WP_073077948.1">
    <property type="nucleotide sequence ID" value="NZ_FRBL01000001.1"/>
</dbReference>
<organism evidence="3 4">
    <name type="scientific">Chitinophaga jiangningensis</name>
    <dbReference type="NCBI Taxonomy" id="1419482"/>
    <lineage>
        <taxon>Bacteria</taxon>
        <taxon>Pseudomonadati</taxon>
        <taxon>Bacteroidota</taxon>
        <taxon>Chitinophagia</taxon>
        <taxon>Chitinophagales</taxon>
        <taxon>Chitinophagaceae</taxon>
        <taxon>Chitinophaga</taxon>
    </lineage>
</organism>
<gene>
    <name evidence="3" type="ORF">SAMN05444266_101643</name>
</gene>
<feature type="domain" description="ParB-related ThiF-related cassette protein E" evidence="2">
    <location>
        <begin position="2"/>
        <end position="97"/>
    </location>
</feature>
<keyword evidence="4" id="KW-1185">Reference proteome</keyword>
<dbReference type="EMBL" id="FRBL01000001">
    <property type="protein sequence ID" value="SHK93589.1"/>
    <property type="molecule type" value="Genomic_DNA"/>
</dbReference>
<reference evidence="3 4" key="1">
    <citation type="submission" date="2016-11" db="EMBL/GenBank/DDBJ databases">
        <authorList>
            <person name="Jaros S."/>
            <person name="Januszkiewicz K."/>
            <person name="Wedrychowicz H."/>
        </authorList>
    </citation>
    <scope>NUCLEOTIDE SEQUENCE [LARGE SCALE GENOMIC DNA]</scope>
    <source>
        <strain evidence="3 4">DSM 27406</strain>
    </source>
</reference>
<evidence type="ECO:0000256" key="1">
    <source>
        <dbReference type="SAM" id="MobiDB-lite"/>
    </source>
</evidence>
<dbReference type="Proteomes" id="UP000184420">
    <property type="component" value="Unassembled WGS sequence"/>
</dbReference>
<feature type="region of interest" description="Disordered" evidence="1">
    <location>
        <begin position="83"/>
        <end position="121"/>
    </location>
</feature>
<sequence>MSFFVELAQLGNNIDIDIRIKQKGGSFTVSVLPAMHGLTIPVIVTGTPEELDGGFLSAISLPVKEAMGLVVNADDFSDEVRLKQETESKKPDKKKAAAITKEPVPVEVNAASNSSEPTLFD</sequence>
<dbReference type="InterPro" id="IPR022273">
    <property type="entry name" value="PRTRC_protein-E"/>
</dbReference>
<evidence type="ECO:0000259" key="2">
    <source>
        <dbReference type="Pfam" id="PF19556"/>
    </source>
</evidence>
<feature type="compositionally biased region" description="Polar residues" evidence="1">
    <location>
        <begin position="110"/>
        <end position="121"/>
    </location>
</feature>
<protein>
    <submittedName>
        <fullName evidence="3">PRTRC system protein E</fullName>
    </submittedName>
</protein>
<name>A0A1M6WJ06_9BACT</name>
<evidence type="ECO:0000313" key="4">
    <source>
        <dbReference type="Proteomes" id="UP000184420"/>
    </source>
</evidence>
<dbReference type="AlphaFoldDB" id="A0A1M6WJ06"/>
<dbReference type="OrthoDB" id="1050181at2"/>
<accession>A0A1M6WJ06</accession>
<proteinExistence type="predicted"/>